<reference evidence="2 3" key="1">
    <citation type="submission" date="2019-08" db="EMBL/GenBank/DDBJ databases">
        <title>Luteimonas viscosus sp. nov., isolated from soil of a sunflower field.</title>
        <authorList>
            <person name="Jianli Z."/>
            <person name="Ying Z."/>
        </authorList>
    </citation>
    <scope>NUCLEOTIDE SEQUENCE [LARGE SCALE GENOMIC DNA]</scope>
    <source>
        <strain evidence="2 3">XBU10</strain>
    </source>
</reference>
<dbReference type="OrthoDB" id="572024at2"/>
<proteinExistence type="predicted"/>
<evidence type="ECO:0000313" key="2">
    <source>
        <dbReference type="EMBL" id="TYT26269.1"/>
    </source>
</evidence>
<dbReference type="Gene3D" id="3.10.129.10">
    <property type="entry name" value="Hotdog Thioesterase"/>
    <property type="match status" value="1"/>
</dbReference>
<protein>
    <submittedName>
        <fullName evidence="2">Thioesterase</fullName>
    </submittedName>
</protein>
<dbReference type="SUPFAM" id="SSF54637">
    <property type="entry name" value="Thioesterase/thiol ester dehydrase-isomerase"/>
    <property type="match status" value="1"/>
</dbReference>
<dbReference type="NCBIfam" id="TIGR02447">
    <property type="entry name" value="yiiD_Cterm"/>
    <property type="match status" value="1"/>
</dbReference>
<comment type="caution">
    <text evidence="2">The sequence shown here is derived from an EMBL/GenBank/DDBJ whole genome shotgun (WGS) entry which is preliminary data.</text>
</comment>
<accession>A0A5D4XNV8</accession>
<evidence type="ECO:0000259" key="1">
    <source>
        <dbReference type="Pfam" id="PF09500"/>
    </source>
</evidence>
<dbReference type="Proteomes" id="UP000324973">
    <property type="component" value="Unassembled WGS sequence"/>
</dbReference>
<organism evidence="2 3">
    <name type="scientific">Luteimonas viscosa</name>
    <dbReference type="NCBI Taxonomy" id="1132694"/>
    <lineage>
        <taxon>Bacteria</taxon>
        <taxon>Pseudomonadati</taxon>
        <taxon>Pseudomonadota</taxon>
        <taxon>Gammaproteobacteria</taxon>
        <taxon>Lysobacterales</taxon>
        <taxon>Lysobacteraceae</taxon>
        <taxon>Luteimonas</taxon>
    </lineage>
</organism>
<sequence length="155" mass="16668">MTELPDDALRAMEAQLLAMPPARAIGLRITGCTHDRLRLEAPLAANVNDKGSAFGGSLVSLMTLAAWGLTAMKIEQAGLRADVYVADSQVRYLTPLLADLRAEAWLDGDASWDVFLATLRSRGRARATLDSHVLLPDGGIATRARSRYAAILRPA</sequence>
<name>A0A5D4XNV8_9GAMM</name>
<dbReference type="InterPro" id="IPR012660">
    <property type="entry name" value="YiiD_C"/>
</dbReference>
<feature type="domain" description="Thioesterase putative" evidence="1">
    <location>
        <begin position="19"/>
        <end position="142"/>
    </location>
</feature>
<dbReference type="InterPro" id="IPR029069">
    <property type="entry name" value="HotDog_dom_sf"/>
</dbReference>
<dbReference type="AlphaFoldDB" id="A0A5D4XNV8"/>
<dbReference type="EMBL" id="VTFT01000001">
    <property type="protein sequence ID" value="TYT26269.1"/>
    <property type="molecule type" value="Genomic_DNA"/>
</dbReference>
<keyword evidence="3" id="KW-1185">Reference proteome</keyword>
<gene>
    <name evidence="2" type="ORF">FZO89_08350</name>
</gene>
<dbReference type="RefSeq" id="WP_149102818.1">
    <property type="nucleotide sequence ID" value="NZ_VTFT01000001.1"/>
</dbReference>
<dbReference type="Pfam" id="PF09500">
    <property type="entry name" value="YiiD_C"/>
    <property type="match status" value="1"/>
</dbReference>
<evidence type="ECO:0000313" key="3">
    <source>
        <dbReference type="Proteomes" id="UP000324973"/>
    </source>
</evidence>